<evidence type="ECO:0000313" key="2">
    <source>
        <dbReference type="Proteomes" id="UP000664940"/>
    </source>
</evidence>
<sequence>MAPAPLSLGLQSPLPLPTSKLEPCGAGSWAGGFVYFLGLCEFPQRVSCEAERTSRPQLPQVFSVSAFRLCFLVLGPWVVRSVSLPFFHFVCLCANMWLQIASCLACLTGSARCFLRPGSATGPSAAPVLLGSSNCHLCPAHPCLPATAFSCRYLSTPLHRPPTLPLLTGLDVWESDFHSVHFSVFWLFFCL</sequence>
<accession>A0A834AW54</accession>
<comment type="caution">
    <text evidence="1">The sequence shown here is derived from an EMBL/GenBank/DDBJ whole genome shotgun (WGS) entry which is preliminary data.</text>
</comment>
<dbReference type="Proteomes" id="UP000664940">
    <property type="component" value="Unassembled WGS sequence"/>
</dbReference>
<dbReference type="EMBL" id="JABVXQ010000003">
    <property type="protein sequence ID" value="KAF6119640.1"/>
    <property type="molecule type" value="Genomic_DNA"/>
</dbReference>
<name>A0A834AW54_9CHIR</name>
<gene>
    <name evidence="1" type="ORF">HJG60_010097</name>
</gene>
<proteinExistence type="predicted"/>
<organism evidence="1 2">
    <name type="scientific">Phyllostomus discolor</name>
    <name type="common">pale spear-nosed bat</name>
    <dbReference type="NCBI Taxonomy" id="89673"/>
    <lineage>
        <taxon>Eukaryota</taxon>
        <taxon>Metazoa</taxon>
        <taxon>Chordata</taxon>
        <taxon>Craniata</taxon>
        <taxon>Vertebrata</taxon>
        <taxon>Euteleostomi</taxon>
        <taxon>Mammalia</taxon>
        <taxon>Eutheria</taxon>
        <taxon>Laurasiatheria</taxon>
        <taxon>Chiroptera</taxon>
        <taxon>Yangochiroptera</taxon>
        <taxon>Phyllostomidae</taxon>
        <taxon>Phyllostominae</taxon>
        <taxon>Phyllostomus</taxon>
    </lineage>
</organism>
<evidence type="ECO:0000313" key="1">
    <source>
        <dbReference type="EMBL" id="KAF6119640.1"/>
    </source>
</evidence>
<reference evidence="1 2" key="1">
    <citation type="journal article" date="2020" name="Nature">
        <title>Six reference-quality genomes reveal evolution of bat adaptations.</title>
        <authorList>
            <person name="Jebb D."/>
            <person name="Huang Z."/>
            <person name="Pippel M."/>
            <person name="Hughes G.M."/>
            <person name="Lavrichenko K."/>
            <person name="Devanna P."/>
            <person name="Winkler S."/>
            <person name="Jermiin L.S."/>
            <person name="Skirmuntt E.C."/>
            <person name="Katzourakis A."/>
            <person name="Burkitt-Gray L."/>
            <person name="Ray D.A."/>
            <person name="Sullivan K.A.M."/>
            <person name="Roscito J.G."/>
            <person name="Kirilenko B.M."/>
            <person name="Davalos L.M."/>
            <person name="Corthals A.P."/>
            <person name="Power M.L."/>
            <person name="Jones G."/>
            <person name="Ransome R.D."/>
            <person name="Dechmann D.K.N."/>
            <person name="Locatelli A.G."/>
            <person name="Puechmaille S.J."/>
            <person name="Fedrigo O."/>
            <person name="Jarvis E.D."/>
            <person name="Hiller M."/>
            <person name="Vernes S.C."/>
            <person name="Myers E.W."/>
            <person name="Teeling E.C."/>
        </authorList>
    </citation>
    <scope>NUCLEOTIDE SEQUENCE [LARGE SCALE GENOMIC DNA]</scope>
    <source>
        <strain evidence="1">Bat1K_MPI-CBG_1</strain>
    </source>
</reference>
<protein>
    <submittedName>
        <fullName evidence="1">Uncharacterized protein</fullName>
    </submittedName>
</protein>
<dbReference type="AlphaFoldDB" id="A0A834AW54"/>